<dbReference type="InterPro" id="IPR032675">
    <property type="entry name" value="LRR_dom_sf"/>
</dbReference>
<accession>A0AAD5J8H3</accession>
<gene>
    <name evidence="2" type="ORF">LWI28_026673</name>
</gene>
<dbReference type="SMART" id="SM00256">
    <property type="entry name" value="FBOX"/>
    <property type="match status" value="1"/>
</dbReference>
<dbReference type="AlphaFoldDB" id="A0AAD5J8H3"/>
<dbReference type="EMBL" id="JAJSOW010000100">
    <property type="protein sequence ID" value="KAI9187312.1"/>
    <property type="molecule type" value="Genomic_DNA"/>
</dbReference>
<dbReference type="Pfam" id="PF08387">
    <property type="entry name" value="FBD"/>
    <property type="match status" value="1"/>
</dbReference>
<dbReference type="Pfam" id="PF00646">
    <property type="entry name" value="F-box"/>
    <property type="match status" value="1"/>
</dbReference>
<dbReference type="Gene3D" id="1.20.1280.50">
    <property type="match status" value="1"/>
</dbReference>
<dbReference type="Gene3D" id="3.80.10.10">
    <property type="entry name" value="Ribonuclease Inhibitor"/>
    <property type="match status" value="1"/>
</dbReference>
<dbReference type="InterPro" id="IPR050232">
    <property type="entry name" value="FBL13/AtMIF1-like"/>
</dbReference>
<dbReference type="InterPro" id="IPR036047">
    <property type="entry name" value="F-box-like_dom_sf"/>
</dbReference>
<dbReference type="InterPro" id="IPR001810">
    <property type="entry name" value="F-box_dom"/>
</dbReference>
<sequence>MAVTPRKCIIPRTSNGGGDYDDDRLSSLPEHIIHHIFSFLDTVNVVRASSVSRKWRYLFVSMPHLNFNLVTFWSPRKGEWSVQAANEKFKDFVNWVLLSQNWSVDIQRFYLLYPKIDDDNTIYRWMNVLARRNVQQIDLKLFSGISVTPLELPRCIVNCESLVDLRIRFHQYSVLKLPEYPGFTHLKSLNLSRAEFLDSMLLEKFVSSCPVLESLTMHKCNFRDFKILDIAAPRLKNLTIDSLASAGEGLFNCEVIVACPSLVSFKLLGTPSGLSFPGTKGLQNVFIFFNHGPEHRTVEEGHHLMDSILRGICNINVLKLSAAFLGFLLLTVAKPECSVAFYNLKSLTLLVSVDESYQSTIKLLNHSPNLEALSIIFTKLEDWGDNDMALSATRPTWVICGKSIPLTDSCKMLNQGISCLTYHLKKVELIDVACNKNELELVKFLLNNGHVLQKMSIRGRRFENPDKIISKVMMCPRSSPDVVLTFYEPAI</sequence>
<name>A0AAD5J8H3_ACENE</name>
<dbReference type="PANTHER" id="PTHR31900">
    <property type="entry name" value="F-BOX/RNI SUPERFAMILY PROTEIN-RELATED"/>
    <property type="match status" value="1"/>
</dbReference>
<reference evidence="2" key="2">
    <citation type="submission" date="2023-02" db="EMBL/GenBank/DDBJ databases">
        <authorList>
            <person name="Swenson N.G."/>
            <person name="Wegrzyn J.L."/>
            <person name="Mcevoy S.L."/>
        </authorList>
    </citation>
    <scope>NUCLEOTIDE SEQUENCE</scope>
    <source>
        <strain evidence="2">91603</strain>
        <tissue evidence="2">Leaf</tissue>
    </source>
</reference>
<feature type="domain" description="F-box" evidence="1">
    <location>
        <begin position="22"/>
        <end position="70"/>
    </location>
</feature>
<keyword evidence="3" id="KW-1185">Reference proteome</keyword>
<comment type="caution">
    <text evidence="2">The sequence shown here is derived from an EMBL/GenBank/DDBJ whole genome shotgun (WGS) entry which is preliminary data.</text>
</comment>
<evidence type="ECO:0000259" key="1">
    <source>
        <dbReference type="PROSITE" id="PS50181"/>
    </source>
</evidence>
<organism evidence="2 3">
    <name type="scientific">Acer negundo</name>
    <name type="common">Box elder</name>
    <dbReference type="NCBI Taxonomy" id="4023"/>
    <lineage>
        <taxon>Eukaryota</taxon>
        <taxon>Viridiplantae</taxon>
        <taxon>Streptophyta</taxon>
        <taxon>Embryophyta</taxon>
        <taxon>Tracheophyta</taxon>
        <taxon>Spermatophyta</taxon>
        <taxon>Magnoliopsida</taxon>
        <taxon>eudicotyledons</taxon>
        <taxon>Gunneridae</taxon>
        <taxon>Pentapetalae</taxon>
        <taxon>rosids</taxon>
        <taxon>malvids</taxon>
        <taxon>Sapindales</taxon>
        <taxon>Sapindaceae</taxon>
        <taxon>Hippocastanoideae</taxon>
        <taxon>Acereae</taxon>
        <taxon>Acer</taxon>
    </lineage>
</organism>
<dbReference type="PANTHER" id="PTHR31900:SF27">
    <property type="entry name" value="FBD DOMAIN-CONTAINING PROTEIN"/>
    <property type="match status" value="1"/>
</dbReference>
<dbReference type="SUPFAM" id="SSF52047">
    <property type="entry name" value="RNI-like"/>
    <property type="match status" value="1"/>
</dbReference>
<reference evidence="2" key="1">
    <citation type="journal article" date="2022" name="Plant J.">
        <title>Strategies of tolerance reflected in two North American maple genomes.</title>
        <authorList>
            <person name="McEvoy S.L."/>
            <person name="Sezen U.U."/>
            <person name="Trouern-Trend A."/>
            <person name="McMahon S.M."/>
            <person name="Schaberg P.G."/>
            <person name="Yang J."/>
            <person name="Wegrzyn J.L."/>
            <person name="Swenson N.G."/>
        </authorList>
    </citation>
    <scope>NUCLEOTIDE SEQUENCE</scope>
    <source>
        <strain evidence="2">91603</strain>
    </source>
</reference>
<protein>
    <recommendedName>
        <fullName evidence="1">F-box domain-containing protein</fullName>
    </recommendedName>
</protein>
<dbReference type="SMART" id="SM00579">
    <property type="entry name" value="FBD"/>
    <property type="match status" value="1"/>
</dbReference>
<dbReference type="InterPro" id="IPR055411">
    <property type="entry name" value="LRR_FXL15/At3g58940/PEG3-like"/>
</dbReference>
<dbReference type="SUPFAM" id="SSF81383">
    <property type="entry name" value="F-box domain"/>
    <property type="match status" value="1"/>
</dbReference>
<evidence type="ECO:0000313" key="2">
    <source>
        <dbReference type="EMBL" id="KAI9187312.1"/>
    </source>
</evidence>
<dbReference type="InterPro" id="IPR006566">
    <property type="entry name" value="FBD"/>
</dbReference>
<dbReference type="PROSITE" id="PS50181">
    <property type="entry name" value="FBOX"/>
    <property type="match status" value="1"/>
</dbReference>
<proteinExistence type="predicted"/>
<evidence type="ECO:0000313" key="3">
    <source>
        <dbReference type="Proteomes" id="UP001064489"/>
    </source>
</evidence>
<dbReference type="Pfam" id="PF24758">
    <property type="entry name" value="LRR_At5g56370"/>
    <property type="match status" value="1"/>
</dbReference>
<dbReference type="Proteomes" id="UP001064489">
    <property type="component" value="Chromosome 3"/>
</dbReference>